<evidence type="ECO:0000256" key="5">
    <source>
        <dbReference type="ARBA" id="ARBA00023274"/>
    </source>
</evidence>
<comment type="subcellular location">
    <subcellularLocation>
        <location evidence="1">Mitochondrion</location>
    </subcellularLocation>
</comment>
<dbReference type="GO" id="GO:0003735">
    <property type="term" value="F:structural constituent of ribosome"/>
    <property type="evidence" value="ECO:0007669"/>
    <property type="project" value="InterPro"/>
</dbReference>
<dbReference type="InterPro" id="IPR007741">
    <property type="entry name" value="Ribosomal_mL43/mS25/NADH_DH"/>
</dbReference>
<evidence type="ECO:0000256" key="1">
    <source>
        <dbReference type="ARBA" id="ARBA00004173"/>
    </source>
</evidence>
<evidence type="ECO:0000256" key="3">
    <source>
        <dbReference type="ARBA" id="ARBA00022980"/>
    </source>
</evidence>
<dbReference type="InterPro" id="IPR039927">
    <property type="entry name" value="Ribosomal_mL43"/>
</dbReference>
<dbReference type="Pfam" id="PF05047">
    <property type="entry name" value="L51_S25_CI-B8"/>
    <property type="match status" value="1"/>
</dbReference>
<dbReference type="Gene3D" id="3.40.30.10">
    <property type="entry name" value="Glutaredoxin"/>
    <property type="match status" value="1"/>
</dbReference>
<dbReference type="SMART" id="SM00916">
    <property type="entry name" value="L51_S25_CI-B8"/>
    <property type="match status" value="1"/>
</dbReference>
<dbReference type="GO" id="GO:0005762">
    <property type="term" value="C:mitochondrial large ribosomal subunit"/>
    <property type="evidence" value="ECO:0007669"/>
    <property type="project" value="TreeGrafter"/>
</dbReference>
<dbReference type="SUPFAM" id="SSF52833">
    <property type="entry name" value="Thioredoxin-like"/>
    <property type="match status" value="1"/>
</dbReference>
<organism evidence="8 9">
    <name type="scientific">Strongyloides papillosus</name>
    <name type="common">Intestinal threadworm</name>
    <dbReference type="NCBI Taxonomy" id="174720"/>
    <lineage>
        <taxon>Eukaryota</taxon>
        <taxon>Metazoa</taxon>
        <taxon>Ecdysozoa</taxon>
        <taxon>Nematoda</taxon>
        <taxon>Chromadorea</taxon>
        <taxon>Rhabditida</taxon>
        <taxon>Tylenchina</taxon>
        <taxon>Panagrolaimomorpha</taxon>
        <taxon>Strongyloidoidea</taxon>
        <taxon>Strongyloididae</taxon>
        <taxon>Strongyloides</taxon>
    </lineage>
</organism>
<keyword evidence="3" id="KW-0689">Ribosomal protein</keyword>
<evidence type="ECO:0000256" key="6">
    <source>
        <dbReference type="ARBA" id="ARBA00035188"/>
    </source>
</evidence>
<dbReference type="PANTHER" id="PTHR21396">
    <property type="entry name" value="39S RIBOSOMAL PROTEIN L43"/>
    <property type="match status" value="1"/>
</dbReference>
<evidence type="ECO:0000313" key="9">
    <source>
        <dbReference type="WBParaSite" id="SPAL_0000484500.1"/>
    </source>
</evidence>
<dbReference type="InterPro" id="IPR036249">
    <property type="entry name" value="Thioredoxin-like_sf"/>
</dbReference>
<protein>
    <recommendedName>
        <fullName evidence="6">Large ribosomal subunit protein mL43</fullName>
    </recommendedName>
</protein>
<dbReference type="AlphaFoldDB" id="A0A0N5BFT3"/>
<dbReference type="GO" id="GO:0032543">
    <property type="term" value="P:mitochondrial translation"/>
    <property type="evidence" value="ECO:0007669"/>
    <property type="project" value="InterPro"/>
</dbReference>
<evidence type="ECO:0000313" key="8">
    <source>
        <dbReference type="Proteomes" id="UP000046392"/>
    </source>
</evidence>
<feature type="domain" description="Ribosomal protein/NADH dehydrogenase" evidence="7">
    <location>
        <begin position="54"/>
        <end position="127"/>
    </location>
</feature>
<reference evidence="9" key="1">
    <citation type="submission" date="2017-02" db="UniProtKB">
        <authorList>
            <consortium name="WormBaseParasite"/>
        </authorList>
    </citation>
    <scope>IDENTIFICATION</scope>
</reference>
<comment type="similarity">
    <text evidence="2">Belongs to the mitochondrion-specific ribosomal protein mL43 family.</text>
</comment>
<sequence length="195" mass="22097">MPARVHVDRIKPVYAAAKSLNFGFRLTGVPTIPNNNGISNYIPQVHRITLRFCKQNEASAGVRSFIKYHLVEFAQKYPSVVIYTTPARQVVPTIRAEYGNGRSVHVNLKSLSLENVSQHMYYVMSRSGQPMEKLISKQSSIVPSIQGEWNPFTFQDPEQTSTELPDPKFSKYLTADVSATEYLQNMVNIDKEDEI</sequence>
<evidence type="ECO:0000256" key="4">
    <source>
        <dbReference type="ARBA" id="ARBA00023128"/>
    </source>
</evidence>
<keyword evidence="8" id="KW-1185">Reference proteome</keyword>
<dbReference type="Proteomes" id="UP000046392">
    <property type="component" value="Unplaced"/>
</dbReference>
<dbReference type="PANTHER" id="PTHR21396:SF2">
    <property type="entry name" value="LARGE RIBOSOMAL SUBUNIT PROTEIN ML43"/>
    <property type="match status" value="1"/>
</dbReference>
<name>A0A0N5BFT3_STREA</name>
<proteinExistence type="inferred from homology"/>
<dbReference type="STRING" id="174720.A0A0N5BFT3"/>
<dbReference type="WBParaSite" id="SPAL_0000484500.1">
    <property type="protein sequence ID" value="SPAL_0000484500.1"/>
    <property type="gene ID" value="SPAL_0000484500"/>
</dbReference>
<keyword evidence="4" id="KW-0496">Mitochondrion</keyword>
<evidence type="ECO:0000256" key="2">
    <source>
        <dbReference type="ARBA" id="ARBA00006073"/>
    </source>
</evidence>
<accession>A0A0N5BFT3</accession>
<keyword evidence="5" id="KW-0687">Ribonucleoprotein</keyword>
<evidence type="ECO:0000259" key="7">
    <source>
        <dbReference type="SMART" id="SM00916"/>
    </source>
</evidence>